<protein>
    <submittedName>
        <fullName evidence="2">Uncharacterized protein</fullName>
    </submittedName>
</protein>
<dbReference type="Proteomes" id="UP000602510">
    <property type="component" value="Unassembled WGS sequence"/>
</dbReference>
<gene>
    <name evidence="2" type="ORF">GN244_ATG11834</name>
    <name evidence="3" type="ORF">GN958_ATG09081</name>
</gene>
<feature type="region of interest" description="Disordered" evidence="1">
    <location>
        <begin position="1"/>
        <end position="59"/>
    </location>
</feature>
<dbReference type="AlphaFoldDB" id="A0A833WT26"/>
<organism evidence="2 4">
    <name type="scientific">Phytophthora infestans</name>
    <name type="common">Potato late blight agent</name>
    <name type="synonym">Botrytis infestans</name>
    <dbReference type="NCBI Taxonomy" id="4787"/>
    <lineage>
        <taxon>Eukaryota</taxon>
        <taxon>Sar</taxon>
        <taxon>Stramenopiles</taxon>
        <taxon>Oomycota</taxon>
        <taxon>Peronosporomycetes</taxon>
        <taxon>Peronosporales</taxon>
        <taxon>Peronosporaceae</taxon>
        <taxon>Phytophthora</taxon>
    </lineage>
</organism>
<dbReference type="EMBL" id="WSZM01000280">
    <property type="protein sequence ID" value="KAF4036126.1"/>
    <property type="molecule type" value="Genomic_DNA"/>
</dbReference>
<dbReference type="Proteomes" id="UP000704712">
    <property type="component" value="Unassembled WGS sequence"/>
</dbReference>
<reference evidence="2" key="1">
    <citation type="submission" date="2020-04" db="EMBL/GenBank/DDBJ databases">
        <title>Hybrid Assembly of Korean Phytophthora infestans isolates.</title>
        <authorList>
            <person name="Prokchorchik M."/>
            <person name="Lee Y."/>
            <person name="Seo J."/>
            <person name="Cho J.-H."/>
            <person name="Park Y.-E."/>
            <person name="Jang D.-C."/>
            <person name="Im J.-S."/>
            <person name="Choi J.-G."/>
            <person name="Park H.-J."/>
            <person name="Lee G.-B."/>
            <person name="Lee Y.-G."/>
            <person name="Hong S.-Y."/>
            <person name="Cho K."/>
            <person name="Sohn K.H."/>
        </authorList>
    </citation>
    <scope>NUCLEOTIDE SEQUENCE</scope>
    <source>
        <strain evidence="2">KR_1_A1</strain>
        <strain evidence="3">KR_2_A2</strain>
    </source>
</reference>
<comment type="caution">
    <text evidence="2">The sequence shown here is derived from an EMBL/GenBank/DDBJ whole genome shotgun (WGS) entry which is preliminary data.</text>
</comment>
<evidence type="ECO:0000313" key="4">
    <source>
        <dbReference type="Proteomes" id="UP000602510"/>
    </source>
</evidence>
<feature type="compositionally biased region" description="Polar residues" evidence="1">
    <location>
        <begin position="23"/>
        <end position="34"/>
    </location>
</feature>
<dbReference type="EMBL" id="JAACNO010001267">
    <property type="protein sequence ID" value="KAF4141751.1"/>
    <property type="molecule type" value="Genomic_DNA"/>
</dbReference>
<proteinExistence type="predicted"/>
<feature type="compositionally biased region" description="Basic and acidic residues" evidence="1">
    <location>
        <begin position="50"/>
        <end position="59"/>
    </location>
</feature>
<keyword evidence="4" id="KW-1185">Reference proteome</keyword>
<evidence type="ECO:0000256" key="1">
    <source>
        <dbReference type="SAM" id="MobiDB-lite"/>
    </source>
</evidence>
<evidence type="ECO:0000313" key="2">
    <source>
        <dbReference type="EMBL" id="KAF4036126.1"/>
    </source>
</evidence>
<sequence>MSAPIVNPFASEPASPSPPAGQSDVSMSDVSTPVLNAPALPSAPTYRGSTFEERRTFMR</sequence>
<accession>A0A833WT26</accession>
<name>A0A833WT26_PHYIN</name>
<evidence type="ECO:0000313" key="3">
    <source>
        <dbReference type="EMBL" id="KAF4141751.1"/>
    </source>
</evidence>